<evidence type="ECO:0000256" key="10">
    <source>
        <dbReference type="ARBA" id="ARBA00038367"/>
    </source>
</evidence>
<dbReference type="SUPFAM" id="SSF55205">
    <property type="entry name" value="EPT/RTPC-like"/>
    <property type="match status" value="1"/>
</dbReference>
<dbReference type="GO" id="GO:0008760">
    <property type="term" value="F:UDP-N-acetylglucosamine 1-carboxyvinyltransferase activity"/>
    <property type="evidence" value="ECO:0007669"/>
    <property type="project" value="UniProtKB-UniRule"/>
</dbReference>
<dbReference type="HAMAP" id="MF_00111">
    <property type="entry name" value="MurA"/>
    <property type="match status" value="1"/>
</dbReference>
<dbReference type="UniPathway" id="UPA00219"/>
<evidence type="ECO:0000256" key="7">
    <source>
        <dbReference type="ARBA" id="ARBA00022984"/>
    </source>
</evidence>
<evidence type="ECO:0000313" key="15">
    <source>
        <dbReference type="Proteomes" id="UP000005435"/>
    </source>
</evidence>
<keyword evidence="3 12" id="KW-0963">Cytoplasm</keyword>
<organism evidence="14 15">
    <name type="scientific">Acetivibrio clariflavus (strain DSM 19732 / NBRC 101661 / EBR45)</name>
    <name type="common">Clostridium clariflavum</name>
    <dbReference type="NCBI Taxonomy" id="720554"/>
    <lineage>
        <taxon>Bacteria</taxon>
        <taxon>Bacillati</taxon>
        <taxon>Bacillota</taxon>
        <taxon>Clostridia</taxon>
        <taxon>Eubacteriales</taxon>
        <taxon>Oscillospiraceae</taxon>
        <taxon>Acetivibrio</taxon>
    </lineage>
</organism>
<comment type="caution">
    <text evidence="12">Lacks conserved residue(s) required for the propagation of feature annotation.</text>
</comment>
<dbReference type="Gene3D" id="3.65.10.10">
    <property type="entry name" value="Enolpyruvate transferase domain"/>
    <property type="match status" value="2"/>
</dbReference>
<evidence type="ECO:0000259" key="13">
    <source>
        <dbReference type="Pfam" id="PF00275"/>
    </source>
</evidence>
<dbReference type="GO" id="GO:0019277">
    <property type="term" value="P:UDP-N-acetylgalactosamine biosynthetic process"/>
    <property type="evidence" value="ECO:0007669"/>
    <property type="project" value="InterPro"/>
</dbReference>
<keyword evidence="12" id="KW-0670">Pyruvate</keyword>
<name>G8M1W5_ACECE</name>
<evidence type="ECO:0000256" key="12">
    <source>
        <dbReference type="HAMAP-Rule" id="MF_00111"/>
    </source>
</evidence>
<proteinExistence type="inferred from homology"/>
<evidence type="ECO:0000256" key="6">
    <source>
        <dbReference type="ARBA" id="ARBA00022960"/>
    </source>
</evidence>
<feature type="binding site" evidence="12">
    <location>
        <position position="94"/>
    </location>
    <ligand>
        <name>UDP-N-acetyl-alpha-D-glucosamine</name>
        <dbReference type="ChEBI" id="CHEBI:57705"/>
    </ligand>
</feature>
<dbReference type="InterPro" id="IPR005750">
    <property type="entry name" value="UDP_GlcNAc_COvinyl_MurA"/>
</dbReference>
<feature type="binding site" evidence="12">
    <location>
        <position position="307"/>
    </location>
    <ligand>
        <name>UDP-N-acetyl-alpha-D-glucosamine</name>
        <dbReference type="ChEBI" id="CHEBI:57705"/>
    </ligand>
</feature>
<evidence type="ECO:0000256" key="8">
    <source>
        <dbReference type="ARBA" id="ARBA00023306"/>
    </source>
</evidence>
<feature type="active site" description="Proton donor" evidence="12">
    <location>
        <position position="118"/>
    </location>
</feature>
<evidence type="ECO:0000256" key="2">
    <source>
        <dbReference type="ARBA" id="ARBA00004752"/>
    </source>
</evidence>
<dbReference type="eggNOG" id="COG0766">
    <property type="taxonomic scope" value="Bacteria"/>
</dbReference>
<evidence type="ECO:0000313" key="14">
    <source>
        <dbReference type="EMBL" id="AEV67048.1"/>
    </source>
</evidence>
<evidence type="ECO:0000256" key="11">
    <source>
        <dbReference type="ARBA" id="ARBA00047527"/>
    </source>
</evidence>
<dbReference type="NCBIfam" id="NF009470">
    <property type="entry name" value="PRK12830.1"/>
    <property type="match status" value="1"/>
</dbReference>
<dbReference type="EC" id="2.5.1.7" evidence="12"/>
<sequence precursor="true">MPKLIVSESKPLKGTVRVSGAKNSVLPILAASLLGDRESIIEEIPYLSDVKIMCDLLKSFGAKVEFSDNKTKLRIDSNSINNAIAPYELVNKMRASILVMGPLLAKMGVAKISLPGGCAIGSRPVDLHLKGFAAMGAEITQDHGYIEARVNGRLRGNKIYLDFPSVGATENIMMAAVLAEGQTIIENAAIEPEIVDLATYLTTMGADIKGAGTDTIKINGVDSLKGATHAVIPDRIEAGTFMVAAAITAGDVRIENVVPDHLKPITAKLREAGVEVSEELSSIHVKSDGNIKPIDIKTHPYPGFPTDMQSQMTSLMTRAEGTSMVIETIFENRFMHLAELKRMGANVKIEGRSAIIEGRCKLTGARVKATDLRAGAALILAGLTAEGITEITDIEHIERGYVNIHEKLNQLGADIKRVEEDLN</sequence>
<evidence type="ECO:0000256" key="1">
    <source>
        <dbReference type="ARBA" id="ARBA00004496"/>
    </source>
</evidence>
<dbReference type="KEGG" id="ccl:Clocl_0307"/>
<feature type="binding site" evidence="12">
    <location>
        <begin position="22"/>
        <end position="23"/>
    </location>
    <ligand>
        <name>phosphoenolpyruvate</name>
        <dbReference type="ChEBI" id="CHEBI:58702"/>
    </ligand>
</feature>
<accession>G8M1W5</accession>
<keyword evidence="5 12" id="KW-0808">Transferase</keyword>
<dbReference type="Proteomes" id="UP000005435">
    <property type="component" value="Chromosome"/>
</dbReference>
<reference evidence="15" key="1">
    <citation type="submission" date="2011-12" db="EMBL/GenBank/DDBJ databases">
        <title>Complete sequence of Clostridium clariflavum DSM 19732.</title>
        <authorList>
            <consortium name="US DOE Joint Genome Institute"/>
            <person name="Lucas S."/>
            <person name="Han J."/>
            <person name="Lapidus A."/>
            <person name="Cheng J.-F."/>
            <person name="Goodwin L."/>
            <person name="Pitluck S."/>
            <person name="Peters L."/>
            <person name="Teshima H."/>
            <person name="Detter J.C."/>
            <person name="Han C."/>
            <person name="Tapia R."/>
            <person name="Land M."/>
            <person name="Hauser L."/>
            <person name="Kyrpides N."/>
            <person name="Ivanova N."/>
            <person name="Pagani I."/>
            <person name="Kitzmiller T."/>
            <person name="Lynd L."/>
            <person name="Izquierdo J."/>
            <person name="Woyke T."/>
        </authorList>
    </citation>
    <scope>NUCLEOTIDE SEQUENCE [LARGE SCALE GENOMIC DNA]</scope>
    <source>
        <strain evidence="15">DSM 19732 / NBRC 101661 / EBR45</strain>
    </source>
</reference>
<dbReference type="RefSeq" id="WP_014253680.1">
    <property type="nucleotide sequence ID" value="NC_016627.1"/>
</dbReference>
<evidence type="ECO:0000256" key="9">
    <source>
        <dbReference type="ARBA" id="ARBA00023316"/>
    </source>
</evidence>
<evidence type="ECO:0000256" key="3">
    <source>
        <dbReference type="ARBA" id="ARBA00022490"/>
    </source>
</evidence>
<keyword evidence="6 12" id="KW-0133">Cell shape</keyword>
<comment type="pathway">
    <text evidence="2 12">Cell wall biogenesis; peptidoglycan biosynthesis.</text>
</comment>
<dbReference type="GO" id="GO:0005737">
    <property type="term" value="C:cytoplasm"/>
    <property type="evidence" value="ECO:0007669"/>
    <property type="project" value="UniProtKB-SubCell"/>
</dbReference>
<dbReference type="NCBIfam" id="TIGR01072">
    <property type="entry name" value="murA"/>
    <property type="match status" value="1"/>
</dbReference>
<dbReference type="OrthoDB" id="9803760at2"/>
<dbReference type="HOGENOM" id="CLU_027387_0_0_9"/>
<protein>
    <recommendedName>
        <fullName evidence="12">UDP-N-acetylglucosamine 1-carboxyvinyltransferase</fullName>
        <ecNumber evidence="12">2.5.1.7</ecNumber>
    </recommendedName>
    <alternativeName>
        <fullName evidence="12">Enoylpyruvate transferase</fullName>
    </alternativeName>
    <alternativeName>
        <fullName evidence="12">UDP-N-acetylglucosamine enolpyruvyl transferase</fullName>
        <shortName evidence="12">EPT</shortName>
    </alternativeName>
</protein>
<dbReference type="GO" id="GO:0009252">
    <property type="term" value="P:peptidoglycan biosynthetic process"/>
    <property type="evidence" value="ECO:0007669"/>
    <property type="project" value="UniProtKB-UniRule"/>
</dbReference>
<keyword evidence="15" id="KW-1185">Reference proteome</keyword>
<dbReference type="InterPro" id="IPR050068">
    <property type="entry name" value="MurA_subfamily"/>
</dbReference>
<keyword evidence="4 12" id="KW-0132">Cell division</keyword>
<dbReference type="EMBL" id="CP003065">
    <property type="protein sequence ID" value="AEV67048.1"/>
    <property type="molecule type" value="Genomic_DNA"/>
</dbReference>
<dbReference type="GO" id="GO:0008360">
    <property type="term" value="P:regulation of cell shape"/>
    <property type="evidence" value="ECO:0007669"/>
    <property type="project" value="UniProtKB-KW"/>
</dbReference>
<dbReference type="PANTHER" id="PTHR43783">
    <property type="entry name" value="UDP-N-ACETYLGLUCOSAMINE 1-CARBOXYVINYLTRANSFERASE"/>
    <property type="match status" value="1"/>
</dbReference>
<feature type="binding site" evidence="12">
    <location>
        <position position="329"/>
    </location>
    <ligand>
        <name>UDP-N-acetyl-alpha-D-glucosamine</name>
        <dbReference type="ChEBI" id="CHEBI:57705"/>
    </ligand>
</feature>
<reference evidence="14 15" key="2">
    <citation type="journal article" date="2012" name="Stand. Genomic Sci.">
        <title>Complete Genome Sequence of Clostridium clariflavum DSM 19732.</title>
        <authorList>
            <person name="Izquierdo J.A."/>
            <person name="Goodwin L."/>
            <person name="Davenport K.W."/>
            <person name="Teshima H."/>
            <person name="Bruce D."/>
            <person name="Detter C."/>
            <person name="Tapia R."/>
            <person name="Han S."/>
            <person name="Land M."/>
            <person name="Hauser L."/>
            <person name="Jeffries C.D."/>
            <person name="Han J."/>
            <person name="Pitluck S."/>
            <person name="Nolan M."/>
            <person name="Chen A."/>
            <person name="Huntemann M."/>
            <person name="Mavromatis K."/>
            <person name="Mikhailova N."/>
            <person name="Liolios K."/>
            <person name="Woyke T."/>
            <person name="Lynd L.R."/>
        </authorList>
    </citation>
    <scope>NUCLEOTIDE SEQUENCE [LARGE SCALE GENOMIC DNA]</scope>
    <source>
        <strain evidence="15">DSM 19732 / NBRC 101661 / EBR45</strain>
    </source>
</reference>
<feature type="domain" description="Enolpyruvate transferase" evidence="13">
    <location>
        <begin position="8"/>
        <end position="408"/>
    </location>
</feature>
<keyword evidence="9 12" id="KW-0961">Cell wall biogenesis/degradation</keyword>
<keyword evidence="8 12" id="KW-0131">Cell cycle</keyword>
<feature type="binding site" evidence="12">
    <location>
        <begin position="123"/>
        <end position="127"/>
    </location>
    <ligand>
        <name>UDP-N-acetyl-alpha-D-glucosamine</name>
        <dbReference type="ChEBI" id="CHEBI:57705"/>
    </ligand>
</feature>
<dbReference type="Pfam" id="PF00275">
    <property type="entry name" value="EPSP_synthase"/>
    <property type="match status" value="1"/>
</dbReference>
<dbReference type="InterPro" id="IPR036968">
    <property type="entry name" value="Enolpyruvate_Tfrase_sf"/>
</dbReference>
<feature type="modified residue" description="2-(S-cysteinyl)pyruvic acid O-phosphothioketal" evidence="12">
    <location>
        <position position="118"/>
    </location>
</feature>
<dbReference type="GO" id="GO:0071555">
    <property type="term" value="P:cell wall organization"/>
    <property type="evidence" value="ECO:0007669"/>
    <property type="project" value="UniProtKB-KW"/>
</dbReference>
<gene>
    <name evidence="12" type="primary">murA</name>
    <name evidence="14" type="ordered locus">Clocl_0307</name>
</gene>
<evidence type="ECO:0000256" key="5">
    <source>
        <dbReference type="ARBA" id="ARBA00022679"/>
    </source>
</evidence>
<keyword evidence="7 12" id="KW-0573">Peptidoglycan synthesis</keyword>
<comment type="similarity">
    <text evidence="10 12">Belongs to the EPSP synthase family. MurA subfamily.</text>
</comment>
<dbReference type="FunFam" id="3.65.10.10:FF:000001">
    <property type="entry name" value="UDP-N-acetylglucosamine 1-carboxyvinyltransferase"/>
    <property type="match status" value="1"/>
</dbReference>
<dbReference type="NCBIfam" id="NF006873">
    <property type="entry name" value="PRK09369.1"/>
    <property type="match status" value="1"/>
</dbReference>
<comment type="function">
    <text evidence="12">Cell wall formation. Adds enolpyruvyl to UDP-N-acetylglucosamine.</text>
</comment>
<dbReference type="InterPro" id="IPR013792">
    <property type="entry name" value="RNA3'P_cycl/enolpyr_Trfase_a/b"/>
</dbReference>
<comment type="catalytic activity">
    <reaction evidence="11 12">
        <text>phosphoenolpyruvate + UDP-N-acetyl-alpha-D-glucosamine = UDP-N-acetyl-3-O-(1-carboxyvinyl)-alpha-D-glucosamine + phosphate</text>
        <dbReference type="Rhea" id="RHEA:18681"/>
        <dbReference type="ChEBI" id="CHEBI:43474"/>
        <dbReference type="ChEBI" id="CHEBI:57705"/>
        <dbReference type="ChEBI" id="CHEBI:58702"/>
        <dbReference type="ChEBI" id="CHEBI:68483"/>
        <dbReference type="EC" id="2.5.1.7"/>
    </reaction>
</comment>
<dbReference type="STRING" id="720554.Clocl_0307"/>
<dbReference type="CDD" id="cd01555">
    <property type="entry name" value="UdpNAET"/>
    <property type="match status" value="1"/>
</dbReference>
<evidence type="ECO:0000256" key="4">
    <source>
        <dbReference type="ARBA" id="ARBA00022618"/>
    </source>
</evidence>
<dbReference type="PANTHER" id="PTHR43783:SF1">
    <property type="entry name" value="UDP-N-ACETYLGLUCOSAMINE 1-CARBOXYVINYLTRANSFERASE"/>
    <property type="match status" value="1"/>
</dbReference>
<comment type="subcellular location">
    <subcellularLocation>
        <location evidence="1 12">Cytoplasm</location>
    </subcellularLocation>
</comment>
<dbReference type="GO" id="GO:0051301">
    <property type="term" value="P:cell division"/>
    <property type="evidence" value="ECO:0007669"/>
    <property type="project" value="UniProtKB-KW"/>
</dbReference>
<dbReference type="AlphaFoldDB" id="G8M1W5"/>
<dbReference type="InterPro" id="IPR001986">
    <property type="entry name" value="Enolpyruvate_Tfrase_dom"/>
</dbReference>